<reference evidence="1" key="1">
    <citation type="submission" date="2022-02" db="EMBL/GenBank/DDBJ databases">
        <title>Vibrio sp. nov, a new bacterium isolated from seawater.</title>
        <authorList>
            <person name="Yuan Y."/>
        </authorList>
    </citation>
    <scope>NUCLEOTIDE SEQUENCE</scope>
    <source>
        <strain evidence="1">ZSDZ65</strain>
    </source>
</reference>
<dbReference type="PROSITE" id="PS51257">
    <property type="entry name" value="PROKAR_LIPOPROTEIN"/>
    <property type="match status" value="1"/>
</dbReference>
<keyword evidence="2" id="KW-1185">Reference proteome</keyword>
<dbReference type="PIRSF" id="PIRSF028200">
    <property type="entry name" value="UCP028200"/>
    <property type="match status" value="1"/>
</dbReference>
<dbReference type="InterPro" id="IPR016875">
    <property type="entry name" value="UCP028200"/>
</dbReference>
<organism evidence="1 2">
    <name type="scientific">Vibrio qingdaonensis</name>
    <dbReference type="NCBI Taxonomy" id="2829491"/>
    <lineage>
        <taxon>Bacteria</taxon>
        <taxon>Pseudomonadati</taxon>
        <taxon>Pseudomonadota</taxon>
        <taxon>Gammaproteobacteria</taxon>
        <taxon>Vibrionales</taxon>
        <taxon>Vibrionaceae</taxon>
        <taxon>Vibrio</taxon>
    </lineage>
</organism>
<name>A0A9X3CLG0_9VIBR</name>
<dbReference type="RefSeq" id="WP_265674027.1">
    <property type="nucleotide sequence ID" value="NZ_JAKRRY010000005.1"/>
</dbReference>
<dbReference type="AlphaFoldDB" id="A0A9X3CLG0"/>
<proteinExistence type="predicted"/>
<comment type="caution">
    <text evidence="1">The sequence shown here is derived from an EMBL/GenBank/DDBJ whole genome shotgun (WGS) entry which is preliminary data.</text>
</comment>
<gene>
    <name evidence="1" type="ORF">MD535_06295</name>
</gene>
<evidence type="ECO:0000313" key="1">
    <source>
        <dbReference type="EMBL" id="MCW8345618.1"/>
    </source>
</evidence>
<evidence type="ECO:0000313" key="2">
    <source>
        <dbReference type="Proteomes" id="UP001155587"/>
    </source>
</evidence>
<sequence>MKRKDIKRSIAIGWLLLAMVGCGTKFIYSNLDWIVIEYIDDYVSLSRGQEEILSDRIEWLSRWHRKEELPIYLRQLDTIREQDPSKADASFVAEQMTELRAHGKRLVEQMTPDLYALTQQLSDEQVDELLTNLAEKDEALLEKYQGLDEQAIRAIYQERIERSFERWYGELTDDHRNLAYRWSQEMMITVIDWQMHRENMQRYVNQLLRRRNDIAYYQPEFQRFMNDPESYYTDTLMDKIMKNRVIAADYIAQSLNTLSNKQQQHLAKEIDDWRDIATDLMAGVALDYSPTALMVGSAYNRG</sequence>
<dbReference type="EMBL" id="JAKRRY010000005">
    <property type="protein sequence ID" value="MCW8345618.1"/>
    <property type="molecule type" value="Genomic_DNA"/>
</dbReference>
<accession>A0A9X3CLG0</accession>
<protein>
    <submittedName>
        <fullName evidence="1">DUF6279 family lipoprotein</fullName>
    </submittedName>
</protein>
<dbReference type="Proteomes" id="UP001155587">
    <property type="component" value="Unassembled WGS sequence"/>
</dbReference>
<dbReference type="Pfam" id="PF19795">
    <property type="entry name" value="DUF6279"/>
    <property type="match status" value="1"/>
</dbReference>
<keyword evidence="1" id="KW-0449">Lipoprotein</keyword>